<dbReference type="Gene3D" id="1.20.1250.20">
    <property type="entry name" value="MFS general substrate transporter like domains"/>
    <property type="match status" value="1"/>
</dbReference>
<dbReference type="PANTHER" id="PTHR23514">
    <property type="entry name" value="BYPASS OF STOP CODON PROTEIN 6"/>
    <property type="match status" value="1"/>
</dbReference>
<dbReference type="GO" id="GO:0016020">
    <property type="term" value="C:membrane"/>
    <property type="evidence" value="ECO:0007669"/>
    <property type="project" value="UniProtKB-SubCell"/>
</dbReference>
<feature type="transmembrane region" description="Helical" evidence="5">
    <location>
        <begin position="359"/>
        <end position="378"/>
    </location>
</feature>
<dbReference type="AlphaFoldDB" id="A0A285RGH6"/>
<accession>A0A285RGH6</accession>
<keyword evidence="2 5" id="KW-0812">Transmembrane</keyword>
<feature type="transmembrane region" description="Helical" evidence="5">
    <location>
        <begin position="98"/>
        <end position="116"/>
    </location>
</feature>
<feature type="transmembrane region" description="Helical" evidence="5">
    <location>
        <begin position="236"/>
        <end position="256"/>
    </location>
</feature>
<dbReference type="GO" id="GO:0022857">
    <property type="term" value="F:transmembrane transporter activity"/>
    <property type="evidence" value="ECO:0007669"/>
    <property type="project" value="InterPro"/>
</dbReference>
<keyword evidence="4 5" id="KW-0472">Membrane</keyword>
<keyword evidence="3 5" id="KW-1133">Transmembrane helix</keyword>
<evidence type="ECO:0000256" key="5">
    <source>
        <dbReference type="SAM" id="Phobius"/>
    </source>
</evidence>
<evidence type="ECO:0000256" key="4">
    <source>
        <dbReference type="ARBA" id="ARBA00023136"/>
    </source>
</evidence>
<feature type="transmembrane region" description="Helical" evidence="5">
    <location>
        <begin position="162"/>
        <end position="178"/>
    </location>
</feature>
<dbReference type="SUPFAM" id="SSF103473">
    <property type="entry name" value="MFS general substrate transporter"/>
    <property type="match status" value="1"/>
</dbReference>
<gene>
    <name evidence="7" type="ORF">SAMN05877831_101133</name>
</gene>
<evidence type="ECO:0000256" key="1">
    <source>
        <dbReference type="ARBA" id="ARBA00004141"/>
    </source>
</evidence>
<dbReference type="Pfam" id="PF07690">
    <property type="entry name" value="MFS_1"/>
    <property type="match status" value="1"/>
</dbReference>
<evidence type="ECO:0000259" key="6">
    <source>
        <dbReference type="PROSITE" id="PS50850"/>
    </source>
</evidence>
<reference evidence="8" key="1">
    <citation type="submission" date="2017-08" db="EMBL/GenBank/DDBJ databases">
        <authorList>
            <person name="Varghese N."/>
            <person name="Submissions S."/>
        </authorList>
    </citation>
    <scope>NUCLEOTIDE SEQUENCE [LARGE SCALE GENOMIC DNA]</scope>
    <source>
        <strain evidence="8">JA276</strain>
    </source>
</reference>
<dbReference type="InterPro" id="IPR051788">
    <property type="entry name" value="MFS_Transporter"/>
</dbReference>
<dbReference type="OrthoDB" id="5526080at2"/>
<dbReference type="InterPro" id="IPR011701">
    <property type="entry name" value="MFS"/>
</dbReference>
<dbReference type="Proteomes" id="UP000219111">
    <property type="component" value="Unassembled WGS sequence"/>
</dbReference>
<protein>
    <submittedName>
        <fullName evidence="7">Fucose permease</fullName>
    </submittedName>
</protein>
<evidence type="ECO:0000313" key="8">
    <source>
        <dbReference type="Proteomes" id="UP000219111"/>
    </source>
</evidence>
<name>A0A285RGH6_9RHOB</name>
<feature type="transmembrane region" description="Helical" evidence="5">
    <location>
        <begin position="199"/>
        <end position="216"/>
    </location>
</feature>
<feature type="transmembrane region" description="Helical" evidence="5">
    <location>
        <begin position="328"/>
        <end position="347"/>
    </location>
</feature>
<feature type="transmembrane region" description="Helical" evidence="5">
    <location>
        <begin position="70"/>
        <end position="92"/>
    </location>
</feature>
<dbReference type="InterPro" id="IPR020846">
    <property type="entry name" value="MFS_dom"/>
</dbReference>
<feature type="transmembrane region" description="Helical" evidence="5">
    <location>
        <begin position="268"/>
        <end position="288"/>
    </location>
</feature>
<organism evidence="7 8">
    <name type="scientific">Rhodobacter maris</name>
    <dbReference type="NCBI Taxonomy" id="446682"/>
    <lineage>
        <taxon>Bacteria</taxon>
        <taxon>Pseudomonadati</taxon>
        <taxon>Pseudomonadota</taxon>
        <taxon>Alphaproteobacteria</taxon>
        <taxon>Rhodobacterales</taxon>
        <taxon>Rhodobacter group</taxon>
        <taxon>Rhodobacter</taxon>
    </lineage>
</organism>
<dbReference type="RefSeq" id="WP_097068185.1">
    <property type="nucleotide sequence ID" value="NZ_OBMT01000001.1"/>
</dbReference>
<evidence type="ECO:0000256" key="3">
    <source>
        <dbReference type="ARBA" id="ARBA00022989"/>
    </source>
</evidence>
<dbReference type="PANTHER" id="PTHR23514:SF13">
    <property type="entry name" value="INNER MEMBRANE PROTEIN YBJJ"/>
    <property type="match status" value="1"/>
</dbReference>
<feature type="transmembrane region" description="Helical" evidence="5">
    <location>
        <begin position="44"/>
        <end position="63"/>
    </location>
</feature>
<evidence type="ECO:0000313" key="7">
    <source>
        <dbReference type="EMBL" id="SOB93190.1"/>
    </source>
</evidence>
<feature type="transmembrane region" description="Helical" evidence="5">
    <location>
        <begin position="294"/>
        <end position="316"/>
    </location>
</feature>
<dbReference type="PROSITE" id="PS50850">
    <property type="entry name" value="MFS"/>
    <property type="match status" value="1"/>
</dbReference>
<dbReference type="EMBL" id="OBMT01000001">
    <property type="protein sequence ID" value="SOB93190.1"/>
    <property type="molecule type" value="Genomic_DNA"/>
</dbReference>
<feature type="transmembrane region" description="Helical" evidence="5">
    <location>
        <begin position="137"/>
        <end position="156"/>
    </location>
</feature>
<evidence type="ECO:0000256" key="2">
    <source>
        <dbReference type="ARBA" id="ARBA00022692"/>
    </source>
</evidence>
<sequence length="388" mass="38983">MGIDAVMRASRRTGPALFGLGTFWGAFAAFIPDYKLRAGVEDGLFGAMLLASALGGVVAMALVARITARLGARALSVLAVALALAALAPLAIGSAATLALALFVMGAAMSALDIAANVEISEAEHDTGLPLMNGNHALFSFGLGGAALLVGGWRSAGGAPETVQPLLALGLLALAWRLRAGSAAPMPAVQEAPGARVGAPWRVVLPAAVILFAAFVTENTTETWSALYLERGLGAALGAGALGPAVFGLVMGLFRLGGQMLASRLGEARLVAFSAALGVLGAVLAALAQSLPLAVLGLGLIGIGAAVAVPSTNALLCQRVTRAERARALSRAWMIGFSGFFIGPVAMGALAEGIGLRGIFLSLALVLAMIGPGLAALLRVPRCRLAQA</sequence>
<dbReference type="InterPro" id="IPR036259">
    <property type="entry name" value="MFS_trans_sf"/>
</dbReference>
<keyword evidence="8" id="KW-1185">Reference proteome</keyword>
<proteinExistence type="predicted"/>
<feature type="domain" description="Major facilitator superfamily (MFS) profile" evidence="6">
    <location>
        <begin position="203"/>
        <end position="388"/>
    </location>
</feature>
<comment type="subcellular location">
    <subcellularLocation>
        <location evidence="1">Membrane</location>
        <topology evidence="1">Multi-pass membrane protein</topology>
    </subcellularLocation>
</comment>